<dbReference type="Gene3D" id="3.90.176.10">
    <property type="entry name" value="Toxin ADP-ribosyltransferase, Chain A, domain 1"/>
    <property type="match status" value="1"/>
</dbReference>
<dbReference type="PIRSF" id="PIRSF016951">
    <property type="entry name" value="MADP_ribosyltransf_Edin"/>
    <property type="match status" value="1"/>
</dbReference>
<accession>A0A1W5T8P6</accession>
<dbReference type="CDD" id="cd00233">
    <property type="entry name" value="VIP2"/>
    <property type="match status" value="1"/>
</dbReference>
<keyword evidence="2" id="KW-0808">Transferase</keyword>
<dbReference type="EMBL" id="KY436023">
    <property type="protein sequence ID" value="ARF19398.1"/>
    <property type="molecule type" value="Genomic_DNA"/>
</dbReference>
<keyword evidence="2" id="KW-0614">Plasmid</keyword>
<sequence length="247" mass="27608">MENKLFLKIFLSLSLALSVYSINDKIIEVSNTSLAADIKNFTDLDEATKWGNKLIKQAKYSSNDKIALYEYTKDSSKINGPLRAAGGDINKLDSIIQEKVRRLDSSISKSTTPESVYVYRLLNLDYLSSVVGFTSEDLHKLQQTNNGQYDENLVRKLNNVMNSRVYREDGYSSTQLVSGAAVGGRPIELRLELPKGTKAAYVNSRDLTAYYGQQEILLPRGTEYAVGSVDLSNDKKKIIITAIVFKK</sequence>
<dbReference type="InterPro" id="IPR016678">
    <property type="entry name" value="Mono-ADP_RibTrfase_C3/Edin"/>
</dbReference>
<dbReference type="GO" id="GO:1990404">
    <property type="term" value="F:NAD+-protein mono-ADP-ribosyltransferase activity"/>
    <property type="evidence" value="ECO:0007669"/>
    <property type="project" value="InterPro"/>
</dbReference>
<protein>
    <submittedName>
        <fullName evidence="2">EDIN A-like ADP-ribosyltransferase ART608A</fullName>
    </submittedName>
</protein>
<dbReference type="PROSITE" id="PS51996">
    <property type="entry name" value="TR_MART"/>
    <property type="match status" value="1"/>
</dbReference>
<proteinExistence type="predicted"/>
<evidence type="ECO:0000313" key="2">
    <source>
        <dbReference type="EMBL" id="ARF19398.1"/>
    </source>
</evidence>
<dbReference type="RefSeq" id="WP_172689412.1">
    <property type="nucleotide sequence ID" value="NZ_KY436023.1"/>
</dbReference>
<reference evidence="2" key="1">
    <citation type="submission" date="2017-01" db="EMBL/GenBank/DDBJ databases">
        <authorList>
            <person name="Botka T."/>
            <person name="Ruzickova V."/>
            <person name="Rychlik I."/>
        </authorList>
    </citation>
    <scope>NUCLEOTIDE SEQUENCE</scope>
    <source>
        <strain evidence="2">NRL 11/608</strain>
        <plasmid evidence="2">pETB608</plasmid>
    </source>
</reference>
<dbReference type="Pfam" id="PF03496">
    <property type="entry name" value="ADPrib_exo_Tox"/>
    <property type="match status" value="1"/>
</dbReference>
<dbReference type="SUPFAM" id="SSF56399">
    <property type="entry name" value="ADP-ribosylation"/>
    <property type="match status" value="1"/>
</dbReference>
<dbReference type="AlphaFoldDB" id="A0A1W5T8P6"/>
<dbReference type="GO" id="GO:0005576">
    <property type="term" value="C:extracellular region"/>
    <property type="evidence" value="ECO:0007669"/>
    <property type="project" value="InterPro"/>
</dbReference>
<organism evidence="2">
    <name type="scientific">Staphylococcus aureus</name>
    <dbReference type="NCBI Taxonomy" id="1280"/>
    <lineage>
        <taxon>Bacteria</taxon>
        <taxon>Bacillati</taxon>
        <taxon>Bacillota</taxon>
        <taxon>Bacilli</taxon>
        <taxon>Bacillales</taxon>
        <taxon>Staphylococcaceae</taxon>
        <taxon>Staphylococcus</taxon>
    </lineage>
</organism>
<evidence type="ECO:0000259" key="1">
    <source>
        <dbReference type="Pfam" id="PF03496"/>
    </source>
</evidence>
<geneLocation type="plasmid" evidence="2">
    <name>pETB608</name>
</geneLocation>
<feature type="domain" description="ADP ribosyltransferase" evidence="1">
    <location>
        <begin position="47"/>
        <end position="247"/>
    </location>
</feature>
<name>A0A1W5T8P6_STAAU</name>
<dbReference type="InterPro" id="IPR003540">
    <property type="entry name" value="ADP-ribosyltransferase"/>
</dbReference>